<feature type="compositionally biased region" description="Basic and acidic residues" evidence="1">
    <location>
        <begin position="131"/>
        <end position="140"/>
    </location>
</feature>
<evidence type="ECO:0000313" key="4">
    <source>
        <dbReference type="Proteomes" id="UP000288805"/>
    </source>
</evidence>
<feature type="region of interest" description="Disordered" evidence="1">
    <location>
        <begin position="118"/>
        <end position="140"/>
    </location>
</feature>
<protein>
    <submittedName>
        <fullName evidence="3">Uncharacterized protein</fullName>
    </submittedName>
</protein>
<name>A0A438KD07_VITVI</name>
<comment type="caution">
    <text evidence="3">The sequence shown here is derived from an EMBL/GenBank/DDBJ whole genome shotgun (WGS) entry which is preliminary data.</text>
</comment>
<proteinExistence type="predicted"/>
<reference evidence="3 4" key="1">
    <citation type="journal article" date="2018" name="PLoS Genet.">
        <title>Population sequencing reveals clonal diversity and ancestral inbreeding in the grapevine cultivar Chardonnay.</title>
        <authorList>
            <person name="Roach M.J."/>
            <person name="Johnson D.L."/>
            <person name="Bohlmann J."/>
            <person name="van Vuuren H.J."/>
            <person name="Jones S.J."/>
            <person name="Pretorius I.S."/>
            <person name="Schmidt S.A."/>
            <person name="Borneman A.R."/>
        </authorList>
    </citation>
    <scope>NUCLEOTIDE SEQUENCE [LARGE SCALE GENOMIC DNA]</scope>
    <source>
        <strain evidence="4">cv. Chardonnay</strain>
        <tissue evidence="3">Leaf</tissue>
    </source>
</reference>
<sequence length="140" mass="15405">MGKSLCLSLCFLVLFHGCICIAQQQQERQQNKCRISRLSAQEPSNRIQSEAGCKLRSMIITISSCSALAWLLFAILLSPEACFCLPTSTLLNSCTSSKRVAGNHDLWPVLKRSNHSKNLNKEATNSVGRPTSEDPRGPRG</sequence>
<gene>
    <name evidence="3" type="ORF">CK203_008817</name>
</gene>
<dbReference type="Proteomes" id="UP000288805">
    <property type="component" value="Unassembled WGS sequence"/>
</dbReference>
<feature type="chain" id="PRO_5019106512" evidence="2">
    <location>
        <begin position="21"/>
        <end position="140"/>
    </location>
</feature>
<dbReference type="AlphaFoldDB" id="A0A438KD07"/>
<dbReference type="Gene3D" id="2.60.120.10">
    <property type="entry name" value="Jelly Rolls"/>
    <property type="match status" value="1"/>
</dbReference>
<feature type="signal peptide" evidence="2">
    <location>
        <begin position="1"/>
        <end position="20"/>
    </location>
</feature>
<keyword evidence="2" id="KW-0732">Signal</keyword>
<evidence type="ECO:0000256" key="2">
    <source>
        <dbReference type="SAM" id="SignalP"/>
    </source>
</evidence>
<dbReference type="EMBL" id="QGNW01000009">
    <property type="protein sequence ID" value="RVX19084.1"/>
    <property type="molecule type" value="Genomic_DNA"/>
</dbReference>
<dbReference type="InterPro" id="IPR014710">
    <property type="entry name" value="RmlC-like_jellyroll"/>
</dbReference>
<evidence type="ECO:0000313" key="3">
    <source>
        <dbReference type="EMBL" id="RVX19084.1"/>
    </source>
</evidence>
<organism evidence="3 4">
    <name type="scientific">Vitis vinifera</name>
    <name type="common">Grape</name>
    <dbReference type="NCBI Taxonomy" id="29760"/>
    <lineage>
        <taxon>Eukaryota</taxon>
        <taxon>Viridiplantae</taxon>
        <taxon>Streptophyta</taxon>
        <taxon>Embryophyta</taxon>
        <taxon>Tracheophyta</taxon>
        <taxon>Spermatophyta</taxon>
        <taxon>Magnoliopsida</taxon>
        <taxon>eudicotyledons</taxon>
        <taxon>Gunneridae</taxon>
        <taxon>Pentapetalae</taxon>
        <taxon>rosids</taxon>
        <taxon>Vitales</taxon>
        <taxon>Vitaceae</taxon>
        <taxon>Viteae</taxon>
        <taxon>Vitis</taxon>
    </lineage>
</organism>
<accession>A0A438KD07</accession>
<evidence type="ECO:0000256" key="1">
    <source>
        <dbReference type="SAM" id="MobiDB-lite"/>
    </source>
</evidence>